<name>A0A917D157_9NOCA</name>
<feature type="region of interest" description="Disordered" evidence="1">
    <location>
        <begin position="73"/>
        <end position="96"/>
    </location>
</feature>
<sequence>MRRAAVSCVVVAAVISGCGSQSEPTPAAAPSLPGLGAPVTAPSATSPPITDSGVLAAAMITADDLPAGYVSLELPPADLADPTTGAERPDESSTDPAECAAVLAPVSSQSVGATATAAVAYSGPDFASIDEDAASYSGGGSAATFADMQNTLRRCGTFSGTDADGVRVDYRVGALDAPRVGDASSGARVDITSDGLTLTSDLVIVVVGSTVVQLTATAQEPVEPDVLDAVATAAVGRLGGAGR</sequence>
<protein>
    <recommendedName>
        <fullName evidence="4">Sensor domain-containing protein</fullName>
    </recommendedName>
</protein>
<reference evidence="2" key="1">
    <citation type="journal article" date="2014" name="Int. J. Syst. Evol. Microbiol.">
        <title>Complete genome sequence of Corynebacterium casei LMG S-19264T (=DSM 44701T), isolated from a smear-ripened cheese.</title>
        <authorList>
            <consortium name="US DOE Joint Genome Institute (JGI-PGF)"/>
            <person name="Walter F."/>
            <person name="Albersmeier A."/>
            <person name="Kalinowski J."/>
            <person name="Ruckert C."/>
        </authorList>
    </citation>
    <scope>NUCLEOTIDE SEQUENCE</scope>
    <source>
        <strain evidence="2">CCM 7905</strain>
    </source>
</reference>
<reference evidence="2" key="2">
    <citation type="submission" date="2020-09" db="EMBL/GenBank/DDBJ databases">
        <authorList>
            <person name="Sun Q."/>
            <person name="Sedlacek I."/>
        </authorList>
    </citation>
    <scope>NUCLEOTIDE SEQUENCE</scope>
    <source>
        <strain evidence="2">CCM 7905</strain>
    </source>
</reference>
<proteinExistence type="predicted"/>
<dbReference type="Proteomes" id="UP000654257">
    <property type="component" value="Unassembled WGS sequence"/>
</dbReference>
<keyword evidence="3" id="KW-1185">Reference proteome</keyword>
<evidence type="ECO:0000256" key="1">
    <source>
        <dbReference type="SAM" id="MobiDB-lite"/>
    </source>
</evidence>
<evidence type="ECO:0008006" key="4">
    <source>
        <dbReference type="Google" id="ProtNLM"/>
    </source>
</evidence>
<comment type="caution">
    <text evidence="2">The sequence shown here is derived from an EMBL/GenBank/DDBJ whole genome shotgun (WGS) entry which is preliminary data.</text>
</comment>
<evidence type="ECO:0000313" key="3">
    <source>
        <dbReference type="Proteomes" id="UP000654257"/>
    </source>
</evidence>
<dbReference type="PROSITE" id="PS51257">
    <property type="entry name" value="PROKAR_LIPOPROTEIN"/>
    <property type="match status" value="1"/>
</dbReference>
<accession>A0A917D157</accession>
<dbReference type="AlphaFoldDB" id="A0A917D157"/>
<organism evidence="2 3">
    <name type="scientific">Rhodococcoides trifolii</name>
    <dbReference type="NCBI Taxonomy" id="908250"/>
    <lineage>
        <taxon>Bacteria</taxon>
        <taxon>Bacillati</taxon>
        <taxon>Actinomycetota</taxon>
        <taxon>Actinomycetes</taxon>
        <taxon>Mycobacteriales</taxon>
        <taxon>Nocardiaceae</taxon>
        <taxon>Rhodococcoides</taxon>
    </lineage>
</organism>
<dbReference type="EMBL" id="BMCU01000002">
    <property type="protein sequence ID" value="GGG05575.1"/>
    <property type="molecule type" value="Genomic_DNA"/>
</dbReference>
<gene>
    <name evidence="2" type="ORF">GCM10007304_19650</name>
</gene>
<evidence type="ECO:0000313" key="2">
    <source>
        <dbReference type="EMBL" id="GGG05575.1"/>
    </source>
</evidence>